<sequence length="285" mass="32142">MVTSVDATKKLIMKSLVLQTRETYSCHSSFLKCPLQNHAVKTYGIARESISTNSKYFHVVDGLVLDVMHDVLEGCVPYMVKELLKYLISQHIISLEELNNQIESFPYSKLDVRNRPTVIPSAVMNSSDHSVEQNVWAFNQVLVTIMGTHTIGVLQGAENYKSMKNHLALLIDEIKVSIEERFIKIDSQCYELNFVIGGDYKYSLLVYGINAANANYTCLFCHIKKDRRYDTSVTAGHCPKIIVATISRCLTSSDNLDSLHKSLFDIKIDKGTDRKEAPAEITTTH</sequence>
<dbReference type="AlphaFoldDB" id="A0A1X7UN37"/>
<reference evidence="1" key="1">
    <citation type="submission" date="2017-05" db="UniProtKB">
        <authorList>
            <consortium name="EnsemblMetazoa"/>
        </authorList>
    </citation>
    <scope>IDENTIFICATION</scope>
</reference>
<dbReference type="PANTHER" id="PTHR31424:SF3">
    <property type="entry name" value="RING-TYPE DOMAIN-CONTAINING PROTEIN"/>
    <property type="match status" value="1"/>
</dbReference>
<dbReference type="EnsemblMetazoa" id="Aqu2.1.28929_001">
    <property type="protein sequence ID" value="Aqu2.1.28929_001"/>
    <property type="gene ID" value="Aqu2.1.28929"/>
</dbReference>
<name>A0A1X7UN37_AMPQE</name>
<evidence type="ECO:0000313" key="1">
    <source>
        <dbReference type="EnsemblMetazoa" id="Aqu2.1.28929_001"/>
    </source>
</evidence>
<dbReference type="InParanoid" id="A0A1X7UN37"/>
<protein>
    <submittedName>
        <fullName evidence="1">Uncharacterized protein</fullName>
    </submittedName>
</protein>
<dbReference type="PANTHER" id="PTHR31424">
    <property type="entry name" value="PROTEIN CBG23806"/>
    <property type="match status" value="1"/>
</dbReference>
<accession>A0A1X7UN37</accession>
<proteinExistence type="predicted"/>
<organism evidence="1">
    <name type="scientific">Amphimedon queenslandica</name>
    <name type="common">Sponge</name>
    <dbReference type="NCBI Taxonomy" id="400682"/>
    <lineage>
        <taxon>Eukaryota</taxon>
        <taxon>Metazoa</taxon>
        <taxon>Porifera</taxon>
        <taxon>Demospongiae</taxon>
        <taxon>Heteroscleromorpha</taxon>
        <taxon>Haplosclerida</taxon>
        <taxon>Niphatidae</taxon>
        <taxon>Amphimedon</taxon>
    </lineage>
</organism>